<evidence type="ECO:0000256" key="5">
    <source>
        <dbReference type="SAM" id="Coils"/>
    </source>
</evidence>
<evidence type="ECO:0000256" key="6">
    <source>
        <dbReference type="SAM" id="Phobius"/>
    </source>
</evidence>
<dbReference type="Gene3D" id="1.10.287.130">
    <property type="match status" value="1"/>
</dbReference>
<dbReference type="InterPro" id="IPR011006">
    <property type="entry name" value="CheY-like_superfamily"/>
</dbReference>
<gene>
    <name evidence="9" type="ORF">H8E41_13130</name>
</gene>
<dbReference type="SMART" id="SM00387">
    <property type="entry name" value="HATPase_c"/>
    <property type="match status" value="1"/>
</dbReference>
<evidence type="ECO:0000256" key="4">
    <source>
        <dbReference type="PROSITE-ProRule" id="PRU00169"/>
    </source>
</evidence>
<dbReference type="PROSITE" id="PS50110">
    <property type="entry name" value="RESPONSE_REGULATORY"/>
    <property type="match status" value="1"/>
</dbReference>
<feature type="transmembrane region" description="Helical" evidence="6">
    <location>
        <begin position="50"/>
        <end position="70"/>
    </location>
</feature>
<dbReference type="CDD" id="cd00082">
    <property type="entry name" value="HisKA"/>
    <property type="match status" value="1"/>
</dbReference>
<dbReference type="SUPFAM" id="SSF55874">
    <property type="entry name" value="ATPase domain of HSP90 chaperone/DNA topoisomerase II/histidine kinase"/>
    <property type="match status" value="1"/>
</dbReference>
<organism evidence="9 10">
    <name type="scientific">Candidatus Desulfobia pelagia</name>
    <dbReference type="NCBI Taxonomy" id="2841692"/>
    <lineage>
        <taxon>Bacteria</taxon>
        <taxon>Pseudomonadati</taxon>
        <taxon>Thermodesulfobacteriota</taxon>
        <taxon>Desulfobulbia</taxon>
        <taxon>Desulfobulbales</taxon>
        <taxon>Desulfobulbaceae</taxon>
        <taxon>Candidatus Desulfobia</taxon>
    </lineage>
</organism>
<feature type="transmembrane region" description="Helical" evidence="6">
    <location>
        <begin position="108"/>
        <end position="127"/>
    </location>
</feature>
<dbReference type="CDD" id="cd17546">
    <property type="entry name" value="REC_hyHK_CKI1_RcsC-like"/>
    <property type="match status" value="1"/>
</dbReference>
<evidence type="ECO:0000259" key="7">
    <source>
        <dbReference type="PROSITE" id="PS50109"/>
    </source>
</evidence>
<feature type="coiled-coil region" evidence="5">
    <location>
        <begin position="218"/>
        <end position="249"/>
    </location>
</feature>
<keyword evidence="6" id="KW-0812">Transmembrane</keyword>
<accession>A0A8J6NE13</accession>
<dbReference type="PROSITE" id="PS50109">
    <property type="entry name" value="HIS_KIN"/>
    <property type="match status" value="1"/>
</dbReference>
<dbReference type="InterPro" id="IPR003594">
    <property type="entry name" value="HATPase_dom"/>
</dbReference>
<feature type="transmembrane region" description="Helical" evidence="6">
    <location>
        <begin position="159"/>
        <end position="178"/>
    </location>
</feature>
<dbReference type="SUPFAM" id="SSF47384">
    <property type="entry name" value="Homodimeric domain of signal transducing histidine kinase"/>
    <property type="match status" value="1"/>
</dbReference>
<evidence type="ECO:0000313" key="10">
    <source>
        <dbReference type="Proteomes" id="UP000614424"/>
    </source>
</evidence>
<dbReference type="Pfam" id="PF00512">
    <property type="entry name" value="HisKA"/>
    <property type="match status" value="1"/>
</dbReference>
<feature type="transmembrane region" description="Helical" evidence="6">
    <location>
        <begin position="184"/>
        <end position="204"/>
    </location>
</feature>
<protein>
    <recommendedName>
        <fullName evidence="2">histidine kinase</fullName>
        <ecNumber evidence="2">2.7.13.3</ecNumber>
    </recommendedName>
</protein>
<dbReference type="Gene3D" id="3.30.565.10">
    <property type="entry name" value="Histidine kinase-like ATPase, C-terminal domain"/>
    <property type="match status" value="1"/>
</dbReference>
<dbReference type="SUPFAM" id="SSF52172">
    <property type="entry name" value="CheY-like"/>
    <property type="match status" value="1"/>
</dbReference>
<dbReference type="PRINTS" id="PR00344">
    <property type="entry name" value="BCTRLSENSOR"/>
</dbReference>
<dbReference type="AlphaFoldDB" id="A0A8J6NE13"/>
<dbReference type="GO" id="GO:0000155">
    <property type="term" value="F:phosphorelay sensor kinase activity"/>
    <property type="evidence" value="ECO:0007669"/>
    <property type="project" value="InterPro"/>
</dbReference>
<dbReference type="EC" id="2.7.13.3" evidence="2"/>
<dbReference type="EMBL" id="JACNJZ010000191">
    <property type="protein sequence ID" value="MBC8318841.1"/>
    <property type="molecule type" value="Genomic_DNA"/>
</dbReference>
<reference evidence="9 10" key="1">
    <citation type="submission" date="2020-08" db="EMBL/GenBank/DDBJ databases">
        <title>Bridging the membrane lipid divide: bacteria of the FCB group superphylum have the potential to synthesize archaeal ether lipids.</title>
        <authorList>
            <person name="Villanueva L."/>
            <person name="Von Meijenfeldt F.A.B."/>
            <person name="Westbye A.B."/>
            <person name="Yadav S."/>
            <person name="Hopmans E.C."/>
            <person name="Dutilh B.E."/>
            <person name="Sinninghe Damste J.S."/>
        </authorList>
    </citation>
    <scope>NUCLEOTIDE SEQUENCE [LARGE SCALE GENOMIC DNA]</scope>
    <source>
        <strain evidence="9">NIOZ-UU47</strain>
    </source>
</reference>
<evidence type="ECO:0000259" key="8">
    <source>
        <dbReference type="PROSITE" id="PS50110"/>
    </source>
</evidence>
<dbReference type="InterPro" id="IPR036097">
    <property type="entry name" value="HisK_dim/P_sf"/>
</dbReference>
<proteinExistence type="predicted"/>
<evidence type="ECO:0000256" key="3">
    <source>
        <dbReference type="ARBA" id="ARBA00022553"/>
    </source>
</evidence>
<dbReference type="PANTHER" id="PTHR43065:SF42">
    <property type="entry name" value="TWO-COMPONENT SENSOR PPRA"/>
    <property type="match status" value="1"/>
</dbReference>
<dbReference type="SMART" id="SM00388">
    <property type="entry name" value="HisKA"/>
    <property type="match status" value="1"/>
</dbReference>
<keyword evidence="6" id="KW-1133">Transmembrane helix</keyword>
<dbReference type="PANTHER" id="PTHR43065">
    <property type="entry name" value="SENSOR HISTIDINE KINASE"/>
    <property type="match status" value="1"/>
</dbReference>
<evidence type="ECO:0000313" key="9">
    <source>
        <dbReference type="EMBL" id="MBC8318841.1"/>
    </source>
</evidence>
<sequence>MNENFGNSAFLNKKKIPIHPFSLRFTGDWQHLEKRFQSDAYSSSLSQIRFALLLGCFLFALTGAIDAYLVPDNYKSFWIIRYAVVSPILLALFAFSFCTACSRLIQPLLALCLIGAAGGLIAMIAMAPAPVQQMYHTCLLLAYMIGYTIMRLHFIWGSLAGWITFAIYIFTAVSVTSLPPSTVLTNILLFFCANLVGMTGCYVMEYFSRRNFFLTTLLQEAQANVESVNQQLEERVTERTRQLMKVNAELTKSISSSKRLVAEKENIKGRLLESQKLEAIGALAGGIAHDFNNTLGAILGYADLGKIKSSDNNELTDYFSNIRSAGLRARDLVSQISAISWHEKPQTYAIELRLIIKEALKFLQASLPPSIEISHYFDSELGKIMVDPSLAHQVFLAACTDRVKAMGDAGGKLRIHLQEIEADQSLASCYSGLKKGVFYQQLSISDTGPGMSAAEISQLYEMPLSSKENPEKTLLGLSVIQNIMERVNGTVSIESEPGKGSTFHLFFPSPDRTKPTQEAPAITPLPMGNGTEKILLVDDEETLVNMGERMLRYLQYDVMGATSSTEALEHFSSAPDDFDLVITDMAMPKMTGADLAKKILIIRPEIPIILCTGYAKEWNEEKALDLGFKAFIHKPLSIHKLAQTLRSTLDD</sequence>
<keyword evidence="5" id="KW-0175">Coiled coil</keyword>
<dbReference type="InterPro" id="IPR004358">
    <property type="entry name" value="Sig_transdc_His_kin-like_C"/>
</dbReference>
<evidence type="ECO:0000256" key="2">
    <source>
        <dbReference type="ARBA" id="ARBA00012438"/>
    </source>
</evidence>
<dbReference type="Pfam" id="PF02518">
    <property type="entry name" value="HATPase_c"/>
    <property type="match status" value="1"/>
</dbReference>
<feature type="modified residue" description="4-aspartylphosphate" evidence="4">
    <location>
        <position position="584"/>
    </location>
</feature>
<dbReference type="InterPro" id="IPR036890">
    <property type="entry name" value="HATPase_C_sf"/>
</dbReference>
<evidence type="ECO:0000256" key="1">
    <source>
        <dbReference type="ARBA" id="ARBA00000085"/>
    </source>
</evidence>
<keyword evidence="6" id="KW-0472">Membrane</keyword>
<feature type="transmembrane region" description="Helical" evidence="6">
    <location>
        <begin position="76"/>
        <end position="96"/>
    </location>
</feature>
<dbReference type="Gene3D" id="3.40.50.2300">
    <property type="match status" value="1"/>
</dbReference>
<keyword evidence="3 4" id="KW-0597">Phosphoprotein</keyword>
<dbReference type="SMART" id="SM00448">
    <property type="entry name" value="REC"/>
    <property type="match status" value="1"/>
</dbReference>
<dbReference type="Pfam" id="PF00072">
    <property type="entry name" value="Response_reg"/>
    <property type="match status" value="1"/>
</dbReference>
<comment type="catalytic activity">
    <reaction evidence="1">
        <text>ATP + protein L-histidine = ADP + protein N-phospho-L-histidine.</text>
        <dbReference type="EC" id="2.7.13.3"/>
    </reaction>
</comment>
<dbReference type="Proteomes" id="UP000614424">
    <property type="component" value="Unassembled WGS sequence"/>
</dbReference>
<comment type="caution">
    <text evidence="9">The sequence shown here is derived from an EMBL/GenBank/DDBJ whole genome shotgun (WGS) entry which is preliminary data.</text>
</comment>
<dbReference type="InterPro" id="IPR005467">
    <property type="entry name" value="His_kinase_dom"/>
</dbReference>
<feature type="domain" description="Histidine kinase" evidence="7">
    <location>
        <begin position="286"/>
        <end position="511"/>
    </location>
</feature>
<name>A0A8J6NE13_9BACT</name>
<dbReference type="InterPro" id="IPR001789">
    <property type="entry name" value="Sig_transdc_resp-reg_receiver"/>
</dbReference>
<feature type="domain" description="Response regulatory" evidence="8">
    <location>
        <begin position="533"/>
        <end position="649"/>
    </location>
</feature>
<dbReference type="InterPro" id="IPR003661">
    <property type="entry name" value="HisK_dim/P_dom"/>
</dbReference>